<dbReference type="PROSITE" id="PS00653">
    <property type="entry name" value="GLYCOSYL_HYDROL_F1_2"/>
    <property type="match status" value="1"/>
</dbReference>
<evidence type="ECO:0000313" key="5">
    <source>
        <dbReference type="EMBL" id="KAF7121487.1"/>
    </source>
</evidence>
<keyword evidence="6" id="KW-1185">Reference proteome</keyword>
<reference evidence="5" key="1">
    <citation type="submission" date="2019-11" db="EMBL/GenBank/DDBJ databases">
        <authorList>
            <person name="Liu Y."/>
            <person name="Hou J."/>
            <person name="Li T.-Q."/>
            <person name="Guan C.-H."/>
            <person name="Wu X."/>
            <person name="Wu H.-Z."/>
            <person name="Ling F."/>
            <person name="Zhang R."/>
            <person name="Shi X.-G."/>
            <person name="Ren J.-P."/>
            <person name="Chen E.-F."/>
            <person name="Sun J.-M."/>
        </authorList>
    </citation>
    <scope>NUCLEOTIDE SEQUENCE</scope>
    <source>
        <strain evidence="5">Adult_tree_wgs_1</strain>
        <tissue evidence="5">Leaves</tissue>
    </source>
</reference>
<comment type="caution">
    <text evidence="5">The sequence shown here is derived from an EMBL/GenBank/DDBJ whole genome shotgun (WGS) entry which is preliminary data.</text>
</comment>
<dbReference type="Pfam" id="PF00232">
    <property type="entry name" value="Glyco_hydro_1"/>
    <property type="match status" value="1"/>
</dbReference>
<dbReference type="InterPro" id="IPR017853">
    <property type="entry name" value="GH"/>
</dbReference>
<dbReference type="PANTHER" id="PTHR10353:SF137">
    <property type="entry name" value="MYROSINASE 3-RELATED"/>
    <property type="match status" value="1"/>
</dbReference>
<comment type="similarity">
    <text evidence="1 4">Belongs to the glycosyl hydrolase 1 family.</text>
</comment>
<keyword evidence="2" id="KW-0378">Hydrolase</keyword>
<dbReference type="GO" id="GO:0008422">
    <property type="term" value="F:beta-glucosidase activity"/>
    <property type="evidence" value="ECO:0007669"/>
    <property type="project" value="TreeGrafter"/>
</dbReference>
<evidence type="ECO:0000256" key="1">
    <source>
        <dbReference type="ARBA" id="ARBA00010838"/>
    </source>
</evidence>
<dbReference type="Proteomes" id="UP000626092">
    <property type="component" value="Unassembled WGS sequence"/>
</dbReference>
<proteinExistence type="inferred from homology"/>
<dbReference type="InterPro" id="IPR033132">
    <property type="entry name" value="GH_1_N_CS"/>
</dbReference>
<sequence>MLIVVNLFVFHCEALSPTYGTDSLNRSSFPVGFVFGAASSAYQVEGAANAGDKIKDGSNGNVAVDSYHRYKEDVAIMKDMGLDAYRFSIAWSRVLPRGKLSEGVNQEGIRYYNNLINELLANGLEPFVTLFHWDLPQALEDEYGGFLDPQIVVHYRDYADLCFREFGDRVKYWITLNEPWTYSIAGYENGLFAPGRCSWQQQNCTGGNSSTEPYMVTHHQLLAHAAVARLYKQKYQATQEGKVGITLVTRWMVPLSDSTPDHNAALRGLDFMFGWFMDPLTTGDYPYSMRSLVGNRLPKFTDEQSKMLNGSFDFLGLNYYSAGYAAHVPDHPSNRVNVTYTTDSQVSLTSDRNGVAIGEKGASDWLYVYPRGLWDVLLHIKRNYNNPLIYITENGIDEVNNSTLSLDEALVDNQRIYYYHHHLSFLLRAIEEEVNVKGFLAWSLMDNFEWNSGYTVRFGLTYVDYNDGLRRYPKLSAKWFKNFLQK</sequence>
<dbReference type="Gene3D" id="3.20.20.80">
    <property type="entry name" value="Glycosidases"/>
    <property type="match status" value="1"/>
</dbReference>
<dbReference type="EMBL" id="WJXA01000013">
    <property type="protein sequence ID" value="KAF7121487.1"/>
    <property type="molecule type" value="Genomic_DNA"/>
</dbReference>
<accession>A0A834G1F7</accession>
<dbReference type="GO" id="GO:0005975">
    <property type="term" value="P:carbohydrate metabolic process"/>
    <property type="evidence" value="ECO:0007669"/>
    <property type="project" value="InterPro"/>
</dbReference>
<organism evidence="5 6">
    <name type="scientific">Rhododendron simsii</name>
    <name type="common">Sims's rhododendron</name>
    <dbReference type="NCBI Taxonomy" id="118357"/>
    <lineage>
        <taxon>Eukaryota</taxon>
        <taxon>Viridiplantae</taxon>
        <taxon>Streptophyta</taxon>
        <taxon>Embryophyta</taxon>
        <taxon>Tracheophyta</taxon>
        <taxon>Spermatophyta</taxon>
        <taxon>Magnoliopsida</taxon>
        <taxon>eudicotyledons</taxon>
        <taxon>Gunneridae</taxon>
        <taxon>Pentapetalae</taxon>
        <taxon>asterids</taxon>
        <taxon>Ericales</taxon>
        <taxon>Ericaceae</taxon>
        <taxon>Ericoideae</taxon>
        <taxon>Rhodoreae</taxon>
        <taxon>Rhododendron</taxon>
    </lineage>
</organism>
<evidence type="ECO:0000256" key="2">
    <source>
        <dbReference type="ARBA" id="ARBA00022801"/>
    </source>
</evidence>
<protein>
    <submittedName>
        <fullName evidence="5">Uncharacterized protein</fullName>
    </submittedName>
</protein>
<dbReference type="PRINTS" id="PR00131">
    <property type="entry name" value="GLHYDRLASE1"/>
</dbReference>
<dbReference type="InterPro" id="IPR001360">
    <property type="entry name" value="Glyco_hydro_1"/>
</dbReference>
<gene>
    <name evidence="5" type="ORF">RHSIM_Rhsim13G0226000</name>
</gene>
<dbReference type="SUPFAM" id="SSF51445">
    <property type="entry name" value="(Trans)glycosidases"/>
    <property type="match status" value="1"/>
</dbReference>
<keyword evidence="3" id="KW-0326">Glycosidase</keyword>
<evidence type="ECO:0000313" key="6">
    <source>
        <dbReference type="Proteomes" id="UP000626092"/>
    </source>
</evidence>
<dbReference type="AlphaFoldDB" id="A0A834G1F7"/>
<dbReference type="PANTHER" id="PTHR10353">
    <property type="entry name" value="GLYCOSYL HYDROLASE"/>
    <property type="match status" value="1"/>
</dbReference>
<name>A0A834G1F7_RHOSS</name>
<evidence type="ECO:0000256" key="3">
    <source>
        <dbReference type="ARBA" id="ARBA00023295"/>
    </source>
</evidence>
<dbReference type="FunFam" id="3.20.20.80:FF:000020">
    <property type="entry name" value="Beta-glucosidase 12"/>
    <property type="match status" value="1"/>
</dbReference>
<evidence type="ECO:0000256" key="4">
    <source>
        <dbReference type="RuleBase" id="RU003690"/>
    </source>
</evidence>
<dbReference type="OrthoDB" id="65569at2759"/>